<protein>
    <submittedName>
        <fullName evidence="2">Uncharacterized protein</fullName>
    </submittedName>
</protein>
<evidence type="ECO:0000313" key="2">
    <source>
        <dbReference type="EMBL" id="KAG6593212.1"/>
    </source>
</evidence>
<dbReference type="AlphaFoldDB" id="A0AAV6N992"/>
<dbReference type="EMBL" id="JAGKQH010000008">
    <property type="protein sequence ID" value="KAG6593212.1"/>
    <property type="molecule type" value="Genomic_DNA"/>
</dbReference>
<reference evidence="2 3" key="1">
    <citation type="journal article" date="2021" name="Hortic Res">
        <title>The domestication of Cucurbita argyrosperma as revealed by the genome of its wild relative.</title>
        <authorList>
            <person name="Barrera-Redondo J."/>
            <person name="Sanchez-de la Vega G."/>
            <person name="Aguirre-Liguori J.A."/>
            <person name="Castellanos-Morales G."/>
            <person name="Gutierrez-Guerrero Y.T."/>
            <person name="Aguirre-Dugua X."/>
            <person name="Aguirre-Planter E."/>
            <person name="Tenaillon M.I."/>
            <person name="Lira-Saade R."/>
            <person name="Eguiarte L.E."/>
        </authorList>
    </citation>
    <scope>NUCLEOTIDE SEQUENCE [LARGE SCALE GENOMIC DNA]</scope>
    <source>
        <strain evidence="2">JBR-2021</strain>
    </source>
</reference>
<gene>
    <name evidence="2" type="ORF">SDJN03_12688</name>
</gene>
<proteinExistence type="predicted"/>
<keyword evidence="3" id="KW-1185">Reference proteome</keyword>
<name>A0AAV6N992_9ROSI</name>
<dbReference type="Proteomes" id="UP000685013">
    <property type="component" value="Chromosome 8"/>
</dbReference>
<feature type="non-terminal residue" evidence="2">
    <location>
        <position position="1"/>
    </location>
</feature>
<accession>A0AAV6N992</accession>
<organism evidence="2 3">
    <name type="scientific">Cucurbita argyrosperma subsp. sororia</name>
    <dbReference type="NCBI Taxonomy" id="37648"/>
    <lineage>
        <taxon>Eukaryota</taxon>
        <taxon>Viridiplantae</taxon>
        <taxon>Streptophyta</taxon>
        <taxon>Embryophyta</taxon>
        <taxon>Tracheophyta</taxon>
        <taxon>Spermatophyta</taxon>
        <taxon>Magnoliopsida</taxon>
        <taxon>eudicotyledons</taxon>
        <taxon>Gunneridae</taxon>
        <taxon>Pentapetalae</taxon>
        <taxon>rosids</taxon>
        <taxon>fabids</taxon>
        <taxon>Cucurbitales</taxon>
        <taxon>Cucurbitaceae</taxon>
        <taxon>Cucurbiteae</taxon>
        <taxon>Cucurbita</taxon>
    </lineage>
</organism>
<feature type="region of interest" description="Disordered" evidence="1">
    <location>
        <begin position="89"/>
        <end position="114"/>
    </location>
</feature>
<evidence type="ECO:0000313" key="3">
    <source>
        <dbReference type="Proteomes" id="UP000685013"/>
    </source>
</evidence>
<comment type="caution">
    <text evidence="2">The sequence shown here is derived from an EMBL/GenBank/DDBJ whole genome shotgun (WGS) entry which is preliminary data.</text>
</comment>
<sequence length="228" mass="25596">MPAFSQPSPRASSFHQAYMCVAHHSVDPTADVARLTDLFKPISKEGAPSRLPQRIAHRAASSWLRSARVTPSQHLRKRSLPSRLPQLARSSRHLRKRLPPVQVDSKEAAPSQLPQLIAHRAAPNRLRSARVTPSRHLRKQLPVSSLNWPVQVYSKEAAPSQLPQQIAHRAASNRLRLARVTPRRHPRMRLPVGSLNWPIQVDSKEMAPVNSLNKSHTMQFLVGLGQHV</sequence>
<evidence type="ECO:0000256" key="1">
    <source>
        <dbReference type="SAM" id="MobiDB-lite"/>
    </source>
</evidence>